<gene>
    <name evidence="1" type="ORF">RFEPED_1258</name>
</gene>
<dbReference type="PATRIC" id="fig|1359196.3.peg.1219"/>
<proteinExistence type="predicted"/>
<reference evidence="1 2" key="1">
    <citation type="submission" date="2015-01" db="EMBL/GenBank/DDBJ databases">
        <title>Genome Sequencing of Rickettsiales.</title>
        <authorList>
            <person name="Daugherty S.C."/>
            <person name="Su Q."/>
            <person name="Abolude K."/>
            <person name="Beier-Sexton M."/>
            <person name="Carlyon J.A."/>
            <person name="Carter R."/>
            <person name="Day N.P."/>
            <person name="Dumler S.J."/>
            <person name="Dyachenko V."/>
            <person name="Godinez A."/>
            <person name="Kurtti T.J."/>
            <person name="Lichay M."/>
            <person name="Mullins K.E."/>
            <person name="Ott S."/>
            <person name="Pappas-Brown V."/>
            <person name="Paris D.H."/>
            <person name="Patel P."/>
            <person name="Richards A.L."/>
            <person name="Sadzewicz L."/>
            <person name="Sears K."/>
            <person name="Seidman D."/>
            <person name="Sengamalay N."/>
            <person name="Stenos J."/>
            <person name="Tallon L.J."/>
            <person name="Vincent G."/>
            <person name="Fraser C.M."/>
            <person name="Munderloh U."/>
            <person name="Dunning-Hotopp J.C."/>
        </authorList>
    </citation>
    <scope>NUCLEOTIDE SEQUENCE [LARGE SCALE GENOMIC DNA]</scope>
    <source>
        <strain evidence="1 2">Pedreira</strain>
    </source>
</reference>
<organism evidence="1 2">
    <name type="scientific">Rickettsia felis str. Pedreira</name>
    <dbReference type="NCBI Taxonomy" id="1359196"/>
    <lineage>
        <taxon>Bacteria</taxon>
        <taxon>Pseudomonadati</taxon>
        <taxon>Pseudomonadota</taxon>
        <taxon>Alphaproteobacteria</taxon>
        <taxon>Rickettsiales</taxon>
        <taxon>Rickettsiaceae</taxon>
        <taxon>Rickettsieae</taxon>
        <taxon>Rickettsia</taxon>
        <taxon>spotted fever group</taxon>
    </lineage>
</organism>
<dbReference type="EMBL" id="LANQ01000001">
    <property type="protein sequence ID" value="KJV58864.1"/>
    <property type="molecule type" value="Genomic_DNA"/>
</dbReference>
<protein>
    <submittedName>
        <fullName evidence="1">Uncharacterized protein</fullName>
    </submittedName>
</protein>
<name>A0A0F3MWC0_RICFI</name>
<comment type="caution">
    <text evidence="1">The sequence shown here is derived from an EMBL/GenBank/DDBJ whole genome shotgun (WGS) entry which is preliminary data.</text>
</comment>
<sequence length="37" mass="3933">MRGSVSPSLRGNYEVIDEAISGKIPEIAMSGLRPSSQ</sequence>
<accession>A0A0F3MWC0</accession>
<dbReference type="Proteomes" id="UP000033475">
    <property type="component" value="Unassembled WGS sequence"/>
</dbReference>
<evidence type="ECO:0000313" key="2">
    <source>
        <dbReference type="Proteomes" id="UP000033475"/>
    </source>
</evidence>
<dbReference type="AlphaFoldDB" id="A0A0F3MWC0"/>
<evidence type="ECO:0000313" key="1">
    <source>
        <dbReference type="EMBL" id="KJV58864.1"/>
    </source>
</evidence>